<keyword evidence="9" id="KW-0325">Glycoprotein</keyword>
<keyword evidence="5" id="KW-0677">Repeat</keyword>
<protein>
    <submittedName>
        <fullName evidence="10">L domain-like protein</fullName>
    </submittedName>
</protein>
<evidence type="ECO:0000256" key="6">
    <source>
        <dbReference type="ARBA" id="ARBA00022989"/>
    </source>
</evidence>
<organism evidence="10 11">
    <name type="scientific">Fragilariopsis cylindrus CCMP1102</name>
    <dbReference type="NCBI Taxonomy" id="635003"/>
    <lineage>
        <taxon>Eukaryota</taxon>
        <taxon>Sar</taxon>
        <taxon>Stramenopiles</taxon>
        <taxon>Ochrophyta</taxon>
        <taxon>Bacillariophyta</taxon>
        <taxon>Bacillariophyceae</taxon>
        <taxon>Bacillariophycidae</taxon>
        <taxon>Bacillariales</taxon>
        <taxon>Bacillariaceae</taxon>
        <taxon>Fragilariopsis</taxon>
    </lineage>
</organism>
<evidence type="ECO:0000256" key="2">
    <source>
        <dbReference type="ARBA" id="ARBA00022614"/>
    </source>
</evidence>
<dbReference type="OrthoDB" id="46376at2759"/>
<feature type="non-terminal residue" evidence="10">
    <location>
        <position position="202"/>
    </location>
</feature>
<keyword evidence="3" id="KW-0812">Transmembrane</keyword>
<feature type="non-terminal residue" evidence="10">
    <location>
        <position position="1"/>
    </location>
</feature>
<dbReference type="KEGG" id="fcy:FRACYDRAFT_153112"/>
<dbReference type="PANTHER" id="PTHR27000">
    <property type="entry name" value="LEUCINE-RICH REPEAT RECEPTOR-LIKE PROTEIN KINASE FAMILY PROTEIN-RELATED"/>
    <property type="match status" value="1"/>
</dbReference>
<evidence type="ECO:0000256" key="3">
    <source>
        <dbReference type="ARBA" id="ARBA00022692"/>
    </source>
</evidence>
<dbReference type="Proteomes" id="UP000095751">
    <property type="component" value="Unassembled WGS sequence"/>
</dbReference>
<evidence type="ECO:0000313" key="11">
    <source>
        <dbReference type="Proteomes" id="UP000095751"/>
    </source>
</evidence>
<dbReference type="InParanoid" id="A0A1E7FQ61"/>
<dbReference type="AlphaFoldDB" id="A0A1E7FQ61"/>
<keyword evidence="11" id="KW-1185">Reference proteome</keyword>
<reference evidence="10 11" key="1">
    <citation type="submission" date="2016-09" db="EMBL/GenBank/DDBJ databases">
        <title>Extensive genetic diversity and differential bi-allelic expression allows diatom success in the polar Southern Ocean.</title>
        <authorList>
            <consortium name="DOE Joint Genome Institute"/>
            <person name="Mock T."/>
            <person name="Otillar R.P."/>
            <person name="Strauss J."/>
            <person name="Dupont C."/>
            <person name="Frickenhaus S."/>
            <person name="Maumus F."/>
            <person name="Mcmullan M."/>
            <person name="Sanges R."/>
            <person name="Schmutz J."/>
            <person name="Toseland A."/>
            <person name="Valas R."/>
            <person name="Veluchamy A."/>
            <person name="Ward B.J."/>
            <person name="Allen A."/>
            <person name="Barry K."/>
            <person name="Falciatore A."/>
            <person name="Ferrante M."/>
            <person name="Fortunato A.E."/>
            <person name="Gloeckner G."/>
            <person name="Gruber A."/>
            <person name="Hipkin R."/>
            <person name="Janech M."/>
            <person name="Kroth P."/>
            <person name="Leese F."/>
            <person name="Lindquist E."/>
            <person name="Lyon B.R."/>
            <person name="Martin J."/>
            <person name="Mayer C."/>
            <person name="Parker M."/>
            <person name="Quesneville H."/>
            <person name="Raymond J."/>
            <person name="Uhlig C."/>
            <person name="Valentin K.U."/>
            <person name="Worden A.Z."/>
            <person name="Armbrust E.V."/>
            <person name="Bowler C."/>
            <person name="Green B."/>
            <person name="Moulton V."/>
            <person name="Van Oosterhout C."/>
            <person name="Grigoriev I."/>
        </authorList>
    </citation>
    <scope>NUCLEOTIDE SEQUENCE [LARGE SCALE GENOMIC DNA]</scope>
    <source>
        <strain evidence="10 11">CCMP1102</strain>
    </source>
</reference>
<accession>A0A1E7FQ61</accession>
<evidence type="ECO:0000256" key="8">
    <source>
        <dbReference type="ARBA" id="ARBA00023170"/>
    </source>
</evidence>
<evidence type="ECO:0000313" key="10">
    <source>
        <dbReference type="EMBL" id="OEU20277.1"/>
    </source>
</evidence>
<evidence type="ECO:0000256" key="1">
    <source>
        <dbReference type="ARBA" id="ARBA00004167"/>
    </source>
</evidence>
<keyword evidence="2" id="KW-0433">Leucine-rich repeat</keyword>
<dbReference type="PANTHER" id="PTHR27000:SF642">
    <property type="entry name" value="INACTIVE LEUCINE-RICH REPEAT RECEPTOR KINASE XIAO-RELATED"/>
    <property type="match status" value="1"/>
</dbReference>
<dbReference type="Gene3D" id="3.80.10.10">
    <property type="entry name" value="Ribonuclease Inhibitor"/>
    <property type="match status" value="1"/>
</dbReference>
<sequence length="202" mass="23018">LLKLDLSNNNLVGTIPEELYKLTNIQKVYLFKNNLTGTISSQIGNLDSITHFHLSHNNLIGNIPNELKSDNNGIRPLEYFNVYSNQLTGTIPDDLRLRNVIYFDIGRNSLTGKLPNDIGTKFISLRHLYLDHNDFRGTIPDSYNTVGNGRLESFSIDHNRFTGTVPGERSMYNKLVQYTLHSNQFDRIDSDNCRIEVPQGEC</sequence>
<comment type="subcellular location">
    <subcellularLocation>
        <location evidence="1">Membrane</location>
        <topology evidence="1">Single-pass membrane protein</topology>
    </subcellularLocation>
</comment>
<name>A0A1E7FQ61_9STRA</name>
<keyword evidence="7" id="KW-0472">Membrane</keyword>
<dbReference type="SUPFAM" id="SSF52058">
    <property type="entry name" value="L domain-like"/>
    <property type="match status" value="1"/>
</dbReference>
<dbReference type="GO" id="GO:0016020">
    <property type="term" value="C:membrane"/>
    <property type="evidence" value="ECO:0007669"/>
    <property type="project" value="UniProtKB-SubCell"/>
</dbReference>
<dbReference type="Pfam" id="PF00560">
    <property type="entry name" value="LRR_1"/>
    <property type="match status" value="5"/>
</dbReference>
<evidence type="ECO:0000256" key="7">
    <source>
        <dbReference type="ARBA" id="ARBA00023136"/>
    </source>
</evidence>
<proteinExistence type="predicted"/>
<dbReference type="FunFam" id="3.80.10.10:FF:000041">
    <property type="entry name" value="LRR receptor-like serine/threonine-protein kinase ERECTA"/>
    <property type="match status" value="1"/>
</dbReference>
<dbReference type="InterPro" id="IPR032675">
    <property type="entry name" value="LRR_dom_sf"/>
</dbReference>
<evidence type="ECO:0000256" key="5">
    <source>
        <dbReference type="ARBA" id="ARBA00022737"/>
    </source>
</evidence>
<evidence type="ECO:0000256" key="4">
    <source>
        <dbReference type="ARBA" id="ARBA00022729"/>
    </source>
</evidence>
<gene>
    <name evidence="10" type="ORF">FRACYDRAFT_153112</name>
</gene>
<keyword evidence="8" id="KW-0675">Receptor</keyword>
<keyword evidence="6" id="KW-1133">Transmembrane helix</keyword>
<dbReference type="InterPro" id="IPR001611">
    <property type="entry name" value="Leu-rich_rpt"/>
</dbReference>
<keyword evidence="4" id="KW-0732">Signal</keyword>
<dbReference type="EMBL" id="KV784355">
    <property type="protein sequence ID" value="OEU20277.1"/>
    <property type="molecule type" value="Genomic_DNA"/>
</dbReference>
<evidence type="ECO:0000256" key="9">
    <source>
        <dbReference type="ARBA" id="ARBA00023180"/>
    </source>
</evidence>